<dbReference type="SMART" id="SM00032">
    <property type="entry name" value="CCP"/>
    <property type="match status" value="8"/>
</dbReference>
<name>A0AAD5A3I9_SILAS</name>
<dbReference type="PANTHER" id="PTHR45656">
    <property type="entry name" value="PROTEIN CBR-CLEC-78"/>
    <property type="match status" value="1"/>
</dbReference>
<gene>
    <name evidence="6" type="ORF">C0J50_6083</name>
</gene>
<feature type="domain" description="Sushi" evidence="5">
    <location>
        <begin position="73"/>
        <end position="130"/>
    </location>
</feature>
<feature type="disulfide bond" evidence="4">
    <location>
        <begin position="400"/>
        <end position="427"/>
    </location>
</feature>
<dbReference type="PANTHER" id="PTHR45656:SF4">
    <property type="entry name" value="PROTEIN CBR-CLEC-78"/>
    <property type="match status" value="1"/>
</dbReference>
<feature type="domain" description="Sushi" evidence="5">
    <location>
        <begin position="312"/>
        <end position="369"/>
    </location>
</feature>
<feature type="disulfide bond" evidence="4">
    <location>
        <begin position="161"/>
        <end position="188"/>
    </location>
</feature>
<keyword evidence="4" id="KW-0768">Sushi</keyword>
<dbReference type="InterPro" id="IPR035976">
    <property type="entry name" value="Sushi/SCR/CCP_sf"/>
</dbReference>
<evidence type="ECO:0000256" key="4">
    <source>
        <dbReference type="PROSITE-ProRule" id="PRU00302"/>
    </source>
</evidence>
<evidence type="ECO:0000256" key="3">
    <source>
        <dbReference type="ARBA" id="ARBA00023157"/>
    </source>
</evidence>
<evidence type="ECO:0000313" key="7">
    <source>
        <dbReference type="Proteomes" id="UP001205998"/>
    </source>
</evidence>
<dbReference type="PROSITE" id="PS50923">
    <property type="entry name" value="SUSHI"/>
    <property type="match status" value="7"/>
</dbReference>
<comment type="caution">
    <text evidence="6">The sequence shown here is derived from an EMBL/GenBank/DDBJ whole genome shotgun (WGS) entry which is preliminary data.</text>
</comment>
<feature type="non-terminal residue" evidence="6">
    <location>
        <position position="1"/>
    </location>
</feature>
<reference evidence="6" key="1">
    <citation type="submission" date="2018-07" db="EMBL/GenBank/DDBJ databases">
        <title>Comparative genomics of catfishes provides insights into carnivory and benthic adaptation.</title>
        <authorList>
            <person name="Zhang Y."/>
            <person name="Wang D."/>
            <person name="Peng Z."/>
            <person name="Zheng S."/>
            <person name="Shao F."/>
            <person name="Tao W."/>
        </authorList>
    </citation>
    <scope>NUCLEOTIDE SEQUENCE</scope>
    <source>
        <strain evidence="6">Chongqing</strain>
    </source>
</reference>
<evidence type="ECO:0000313" key="6">
    <source>
        <dbReference type="EMBL" id="KAI5609081.1"/>
    </source>
</evidence>
<keyword evidence="1" id="KW-0732">Signal</keyword>
<dbReference type="SUPFAM" id="SSF57535">
    <property type="entry name" value="Complement control module/SCR domain"/>
    <property type="match status" value="8"/>
</dbReference>
<dbReference type="Gene3D" id="2.10.70.10">
    <property type="entry name" value="Complement Module, domain 1"/>
    <property type="match status" value="8"/>
</dbReference>
<dbReference type="InterPro" id="IPR000436">
    <property type="entry name" value="Sushi_SCR_CCP_dom"/>
</dbReference>
<keyword evidence="7" id="KW-1185">Reference proteome</keyword>
<sequence>IYSSFMFLAQCVKPFVGENRVLADDSGQTSFPDGSSVKFKCATGYQPADSAASRTITCSGQQWTTLDLQCKKKSCGSPGELNNGRYLTPDGILFGATATAQCNPGYMVSGPNLRKCVDAGWDGRPAECEVIKCLPPAQIDHGTYEPLEDHYNYLSVVTFTCNHPYSLDGPQTISCSDDATFQPSPPRCVDIRCDAPRIDNAVRIGGKAPPYTEGNFVMYKCNKGYEMKGSGYLVCGVNGWNPPPPVCAQCVRPFVGENRILADDSGQKSFPDGSSVKFKCSTGYQPADSAASRTITCSGQQWTTLDLQCKKKSCGSPGELINGRYLTPDGILFGATATAQCNPGYMVSGTKTRNCVDAGWDGRPAECEVIKCLPPAHIDHGTYEPLEDHYDYLSVVTFTCDHPYSLDGPQTISCSEDATFKPSPPRCVDIKCDAPRIDNAFRIEGKAPPYTEGNFVNYKCNKGFEMKGSGYLVCGVNGWNPPPPVC</sequence>
<accession>A0AAD5A3I9</accession>
<feature type="non-terminal residue" evidence="6">
    <location>
        <position position="486"/>
    </location>
</feature>
<organism evidence="6 7">
    <name type="scientific">Silurus asotus</name>
    <name type="common">Amur catfish</name>
    <name type="synonym">Parasilurus asotus</name>
    <dbReference type="NCBI Taxonomy" id="30991"/>
    <lineage>
        <taxon>Eukaryota</taxon>
        <taxon>Metazoa</taxon>
        <taxon>Chordata</taxon>
        <taxon>Craniata</taxon>
        <taxon>Vertebrata</taxon>
        <taxon>Euteleostomi</taxon>
        <taxon>Actinopterygii</taxon>
        <taxon>Neopterygii</taxon>
        <taxon>Teleostei</taxon>
        <taxon>Ostariophysi</taxon>
        <taxon>Siluriformes</taxon>
        <taxon>Siluridae</taxon>
        <taxon>Silurus</taxon>
    </lineage>
</organism>
<keyword evidence="3 4" id="KW-1015">Disulfide bond</keyword>
<feature type="domain" description="Sushi" evidence="5">
    <location>
        <begin position="370"/>
        <end position="429"/>
    </location>
</feature>
<dbReference type="Pfam" id="PF00084">
    <property type="entry name" value="Sushi"/>
    <property type="match status" value="8"/>
</dbReference>
<dbReference type="CDD" id="cd00033">
    <property type="entry name" value="CCP"/>
    <property type="match status" value="6"/>
</dbReference>
<feature type="domain" description="Sushi" evidence="5">
    <location>
        <begin position="430"/>
        <end position="486"/>
    </location>
</feature>
<protein>
    <submittedName>
        <fullName evidence="6">Complement receptor-like protein isoform X4</fullName>
    </submittedName>
</protein>
<keyword evidence="2" id="KW-0677">Repeat</keyword>
<dbReference type="Proteomes" id="UP001205998">
    <property type="component" value="Unassembled WGS sequence"/>
</dbReference>
<evidence type="ECO:0000256" key="1">
    <source>
        <dbReference type="ARBA" id="ARBA00022729"/>
    </source>
</evidence>
<dbReference type="InterPro" id="IPR051277">
    <property type="entry name" value="SEZ6_CSMD_C4BPB_Regulators"/>
</dbReference>
<feature type="domain" description="Sushi" evidence="5">
    <location>
        <begin position="131"/>
        <end position="190"/>
    </location>
</feature>
<proteinExistence type="predicted"/>
<feature type="domain" description="Sushi" evidence="5">
    <location>
        <begin position="9"/>
        <end position="72"/>
    </location>
</feature>
<evidence type="ECO:0000259" key="5">
    <source>
        <dbReference type="PROSITE" id="PS50923"/>
    </source>
</evidence>
<evidence type="ECO:0000256" key="2">
    <source>
        <dbReference type="ARBA" id="ARBA00022737"/>
    </source>
</evidence>
<dbReference type="AlphaFoldDB" id="A0AAD5A3I9"/>
<comment type="caution">
    <text evidence="4">Lacks conserved residue(s) required for the propagation of feature annotation.</text>
</comment>
<feature type="domain" description="Sushi" evidence="5">
    <location>
        <begin position="191"/>
        <end position="249"/>
    </location>
</feature>
<keyword evidence="6" id="KW-0675">Receptor</keyword>
<dbReference type="EMBL" id="MU579904">
    <property type="protein sequence ID" value="KAI5609081.1"/>
    <property type="molecule type" value="Genomic_DNA"/>
</dbReference>